<evidence type="ECO:0000313" key="7">
    <source>
        <dbReference type="RefSeq" id="XP_035548864.1"/>
    </source>
</evidence>
<dbReference type="PANTHER" id="PTHR47926:SF369">
    <property type="entry name" value="DYW DOMAIN-CONTAINING PROTEIN"/>
    <property type="match status" value="1"/>
</dbReference>
<feature type="repeat" description="PPR" evidence="3">
    <location>
        <begin position="411"/>
        <end position="445"/>
    </location>
</feature>
<dbReference type="FunFam" id="1.25.40.10:FF:000381">
    <property type="entry name" value="Pentatricopeptide repeat-containing protein"/>
    <property type="match status" value="1"/>
</dbReference>
<accession>A0A2I4GIX4</accession>
<comment type="similarity">
    <text evidence="1">Belongs to the PPR family. PCMP-H subfamily.</text>
</comment>
<dbReference type="GeneID" id="109008278"/>
<feature type="repeat" description="PPR" evidence="3">
    <location>
        <begin position="240"/>
        <end position="274"/>
    </location>
</feature>
<feature type="domain" description="DYW" evidence="4">
    <location>
        <begin position="802"/>
        <end position="882"/>
    </location>
</feature>
<keyword evidence="2" id="KW-0677">Repeat</keyword>
<dbReference type="Pfam" id="PF13041">
    <property type="entry name" value="PPR_2"/>
    <property type="match status" value="5"/>
</dbReference>
<dbReference type="Pfam" id="PF14432">
    <property type="entry name" value="DYW_deaminase"/>
    <property type="match status" value="1"/>
</dbReference>
<feature type="repeat" description="PPR" evidence="3">
    <location>
        <begin position="482"/>
        <end position="516"/>
    </location>
</feature>
<dbReference type="OrthoDB" id="185373at2759"/>
<feature type="repeat" description="PPR" evidence="3">
    <location>
        <begin position="310"/>
        <end position="344"/>
    </location>
</feature>
<evidence type="ECO:0000313" key="5">
    <source>
        <dbReference type="Proteomes" id="UP000235220"/>
    </source>
</evidence>
<feature type="repeat" description="PPR" evidence="3">
    <location>
        <begin position="583"/>
        <end position="617"/>
    </location>
</feature>
<dbReference type="KEGG" id="jre:109008278"/>
<evidence type="ECO:0000256" key="3">
    <source>
        <dbReference type="PROSITE-ProRule" id="PRU00708"/>
    </source>
</evidence>
<dbReference type="FunFam" id="1.25.40.10:FF:002570">
    <property type="entry name" value="Pentatricopeptide repeat-containing protein At1g19720"/>
    <property type="match status" value="1"/>
</dbReference>
<evidence type="ECO:0000256" key="2">
    <source>
        <dbReference type="ARBA" id="ARBA00022737"/>
    </source>
</evidence>
<gene>
    <name evidence="6 7" type="primary">LOC109008278</name>
</gene>
<dbReference type="RefSeq" id="XP_035548864.1">
    <property type="nucleotide sequence ID" value="XM_035692971.1"/>
</dbReference>
<keyword evidence="5" id="KW-1185">Reference proteome</keyword>
<dbReference type="Gene3D" id="1.25.40.10">
    <property type="entry name" value="Tetratricopeptide repeat domain"/>
    <property type="match status" value="5"/>
</dbReference>
<dbReference type="Pfam" id="PF01535">
    <property type="entry name" value="PPR"/>
    <property type="match status" value="5"/>
</dbReference>
<dbReference type="InterPro" id="IPR002885">
    <property type="entry name" value="PPR_rpt"/>
</dbReference>
<sequence>METLIIPCNSCTPAPIPSKLGNQSNFSPKSTLSFAEKPHPKVADSYLNYLRKNGRLSEAITALDSVAQRGSKVKPKTYLNLLQSCIDANCIHLGRKLHARIDLVEEVNPFVETKIVGMYAKCGCLDDARKVFYEIREKNLYTWSAMIGACSREQRWREVVELFFDMMKGGFVPDSFLFPKILQACANCRDFGTGKLIHSLVVRCGMSRCLRVNNSILAVYAKSGKLSSARRFFENMDERDRVTWNAIISGYCQKGDNEEARRLFDAMREEGVEPGSVTWNILIASYNQLGHCDVAMELMRKMDSFGITPDVFTWTSMISGFAQNNKRSQALDLLKDMLWEGVEPNGVTLTSAISACASLKSLDKGMEIHSIAVKKGLICDVLVGNSLVDMYSKCGDLEAAQQVFDMILEKDAYTWNSMIGGYCHTGYCGKAHLLFMKMKESGVPPNVVTWNVMISGFIQNGDEDQAMDLFHMMEKDGKIRRNTASWNSLIAGYLHIGEKNKAFGIFRQMQSSFVIPNSVTILSVLPACANLVAGKKVKEIHSCVIRRNLETELSIANSLIDTYAKSGNIAYSRTIFDGMSSKDIITWNSLIGGSVLHGYADNALDLFNQMKKLGFRPNRGTFVNVIFAYSLAGMVDEGEKAFSSITEEFQIIPALEHYSAMVCLYGRAGRLSKAMEFIEDMPIEPDSSTWAALLTGCRIHGNIGLAIRAGESLLDLEPGNILIHELILEAYALCGKFGDASKTRKLETENASKNSLGQCWIEVRNIVHTFLAGDQSSDVLYHWIQRIQDKVKGHDIQHGLCIGEEEREEIGGVHSEKLAFAFAMVGFNAPKVIRIVKNRRMCDDCHRTAKYISAAYGSEIYLNDSQCFHYFKNGHCSCKDYW</sequence>
<dbReference type="InterPro" id="IPR011990">
    <property type="entry name" value="TPR-like_helical_dom_sf"/>
</dbReference>
<dbReference type="AlphaFoldDB" id="A0A2I4GIX4"/>
<feature type="repeat" description="PPR" evidence="3">
    <location>
        <begin position="275"/>
        <end position="309"/>
    </location>
</feature>
<proteinExistence type="inferred from homology"/>
<dbReference type="GO" id="GO:0009451">
    <property type="term" value="P:RNA modification"/>
    <property type="evidence" value="ECO:0007669"/>
    <property type="project" value="InterPro"/>
</dbReference>
<dbReference type="GO" id="GO:0003729">
    <property type="term" value="F:mRNA binding"/>
    <property type="evidence" value="ECO:0007669"/>
    <property type="project" value="EnsemblPlants"/>
</dbReference>
<evidence type="ECO:0000256" key="1">
    <source>
        <dbReference type="ARBA" id="ARBA00006643"/>
    </source>
</evidence>
<dbReference type="Proteomes" id="UP000235220">
    <property type="component" value="Chromosome 8"/>
</dbReference>
<dbReference type="STRING" id="51240.A0A2I4GIX4"/>
<evidence type="ECO:0000313" key="6">
    <source>
        <dbReference type="RefSeq" id="XP_018843844.2"/>
    </source>
</evidence>
<feature type="repeat" description="PPR" evidence="3">
    <location>
        <begin position="446"/>
        <end position="480"/>
    </location>
</feature>
<dbReference type="PANTHER" id="PTHR47926">
    <property type="entry name" value="PENTATRICOPEPTIDE REPEAT-CONTAINING PROTEIN"/>
    <property type="match status" value="1"/>
</dbReference>
<reference evidence="6 7" key="1">
    <citation type="submission" date="2025-04" db="UniProtKB">
        <authorList>
            <consortium name="RefSeq"/>
        </authorList>
    </citation>
    <scope>IDENTIFICATION</scope>
    <source>
        <tissue evidence="6 7">Leaves</tissue>
    </source>
</reference>
<dbReference type="FunFam" id="1.25.40.10:FF:000073">
    <property type="entry name" value="Pentatricopeptide repeat-containing protein chloroplastic"/>
    <property type="match status" value="1"/>
</dbReference>
<name>A0A2I4GIX4_JUGRE</name>
<dbReference type="RefSeq" id="XP_018843844.2">
    <property type="nucleotide sequence ID" value="XM_018988299.2"/>
</dbReference>
<dbReference type="PROSITE" id="PS51375">
    <property type="entry name" value="PPR"/>
    <property type="match status" value="9"/>
</dbReference>
<feature type="repeat" description="PPR" evidence="3">
    <location>
        <begin position="139"/>
        <end position="173"/>
    </location>
</feature>
<dbReference type="InterPro" id="IPR032867">
    <property type="entry name" value="DYW_dom"/>
</dbReference>
<protein>
    <submittedName>
        <fullName evidence="6 7">Pentatricopeptide repeat-containing protein At1g19720</fullName>
    </submittedName>
</protein>
<dbReference type="FunFam" id="1.25.40.10:FF:000380">
    <property type="entry name" value="Pentatricopeptide repeat-containing protein, chloroplastic"/>
    <property type="match status" value="1"/>
</dbReference>
<evidence type="ECO:0000259" key="4">
    <source>
        <dbReference type="Pfam" id="PF14432"/>
    </source>
</evidence>
<feature type="repeat" description="PPR" evidence="3">
    <location>
        <begin position="380"/>
        <end position="410"/>
    </location>
</feature>
<dbReference type="InterPro" id="IPR046960">
    <property type="entry name" value="PPR_At4g14850-like_plant"/>
</dbReference>
<dbReference type="NCBIfam" id="TIGR00756">
    <property type="entry name" value="PPR"/>
    <property type="match status" value="9"/>
</dbReference>
<organism evidence="5 6">
    <name type="scientific">Juglans regia</name>
    <name type="common">English walnut</name>
    <dbReference type="NCBI Taxonomy" id="51240"/>
    <lineage>
        <taxon>Eukaryota</taxon>
        <taxon>Viridiplantae</taxon>
        <taxon>Streptophyta</taxon>
        <taxon>Embryophyta</taxon>
        <taxon>Tracheophyta</taxon>
        <taxon>Spermatophyta</taxon>
        <taxon>Magnoliopsida</taxon>
        <taxon>eudicotyledons</taxon>
        <taxon>Gunneridae</taxon>
        <taxon>Pentapetalae</taxon>
        <taxon>rosids</taxon>
        <taxon>fabids</taxon>
        <taxon>Fagales</taxon>
        <taxon>Juglandaceae</taxon>
        <taxon>Juglans</taxon>
    </lineage>
</organism>
<dbReference type="GO" id="GO:0008270">
    <property type="term" value="F:zinc ion binding"/>
    <property type="evidence" value="ECO:0007669"/>
    <property type="project" value="InterPro"/>
</dbReference>
<dbReference type="Gramene" id="Jr08_08080_p1">
    <property type="protein sequence ID" value="cds.Jr08_08080_p1"/>
    <property type="gene ID" value="Jr08_08080"/>
</dbReference>